<evidence type="ECO:0000259" key="5">
    <source>
        <dbReference type="PROSITE" id="PS01124"/>
    </source>
</evidence>
<dbReference type="EMBL" id="CP035631">
    <property type="protein sequence ID" value="WFF40464.1"/>
    <property type="molecule type" value="Genomic_DNA"/>
</dbReference>
<accession>A0ABY8FKQ7</accession>
<name>A0ABY8FKQ7_9GAMM</name>
<keyword evidence="3" id="KW-0010">Activator</keyword>
<evidence type="ECO:0000256" key="3">
    <source>
        <dbReference type="ARBA" id="ARBA00023159"/>
    </source>
</evidence>
<organism evidence="6 7">
    <name type="scientific">Salinicola endophyticus</name>
    <dbReference type="NCBI Taxonomy" id="1949083"/>
    <lineage>
        <taxon>Bacteria</taxon>
        <taxon>Pseudomonadati</taxon>
        <taxon>Pseudomonadota</taxon>
        <taxon>Gammaproteobacteria</taxon>
        <taxon>Oceanospirillales</taxon>
        <taxon>Halomonadaceae</taxon>
        <taxon>Salinicola</taxon>
    </lineage>
</organism>
<dbReference type="SMART" id="SM00342">
    <property type="entry name" value="HTH_ARAC"/>
    <property type="match status" value="1"/>
</dbReference>
<dbReference type="InterPro" id="IPR037923">
    <property type="entry name" value="HTH-like"/>
</dbReference>
<sequence>MSMPAKPIPAERDSRRFWRHPALGFLELRETRDGREVSYARHSHDSVSLGAVTGGRSLYEYQVPGEAFTTLPVSRGALVAMNPGEVHACNPCGDAPWSYVMFYLDPDWLAALQCRHATDLAGGWRPLAWHHWRDPALHGSLVALSRRLFAAEASPATLAGECERLFGALMARGELFRQQAPVDTPPLADLVRYIREHCREALTLEHLAAVARVSPAHLVRCFKRSYGITPHAYLTDCRVRQGQIALKRGEPIAEVALACRFADQAHFQRAFKRLTAITPHRYRSVASSPASAHSPAVPAPCRD</sequence>
<evidence type="ECO:0000313" key="7">
    <source>
        <dbReference type="Proteomes" id="UP001321526"/>
    </source>
</evidence>
<dbReference type="InterPro" id="IPR018062">
    <property type="entry name" value="HTH_AraC-typ_CS"/>
</dbReference>
<proteinExistence type="predicted"/>
<protein>
    <submittedName>
        <fullName evidence="6">AraC family transcriptional regulator</fullName>
    </submittedName>
</protein>
<dbReference type="InterPro" id="IPR009057">
    <property type="entry name" value="Homeodomain-like_sf"/>
</dbReference>
<evidence type="ECO:0000256" key="1">
    <source>
        <dbReference type="ARBA" id="ARBA00023015"/>
    </source>
</evidence>
<dbReference type="SUPFAM" id="SSF51215">
    <property type="entry name" value="Regulatory protein AraC"/>
    <property type="match status" value="1"/>
</dbReference>
<dbReference type="InterPro" id="IPR050204">
    <property type="entry name" value="AraC_XylS_family_regulators"/>
</dbReference>
<dbReference type="Pfam" id="PF02311">
    <property type="entry name" value="AraC_binding"/>
    <property type="match status" value="1"/>
</dbReference>
<dbReference type="PROSITE" id="PS01124">
    <property type="entry name" value="HTH_ARAC_FAMILY_2"/>
    <property type="match status" value="1"/>
</dbReference>
<keyword evidence="4" id="KW-0804">Transcription</keyword>
<evidence type="ECO:0000256" key="4">
    <source>
        <dbReference type="ARBA" id="ARBA00023163"/>
    </source>
</evidence>
<keyword evidence="1" id="KW-0805">Transcription regulation</keyword>
<dbReference type="Gene3D" id="1.10.10.60">
    <property type="entry name" value="Homeodomain-like"/>
    <property type="match status" value="1"/>
</dbReference>
<gene>
    <name evidence="6" type="ORF">EVC62_02520</name>
</gene>
<keyword evidence="7" id="KW-1185">Reference proteome</keyword>
<dbReference type="PANTHER" id="PTHR46796">
    <property type="entry name" value="HTH-TYPE TRANSCRIPTIONAL ACTIVATOR RHAS-RELATED"/>
    <property type="match status" value="1"/>
</dbReference>
<dbReference type="Proteomes" id="UP001321526">
    <property type="component" value="Chromosome"/>
</dbReference>
<evidence type="ECO:0000313" key="6">
    <source>
        <dbReference type="EMBL" id="WFF40464.1"/>
    </source>
</evidence>
<dbReference type="InterPro" id="IPR018060">
    <property type="entry name" value="HTH_AraC"/>
</dbReference>
<reference evidence="6 7" key="1">
    <citation type="submission" date="2019-01" db="EMBL/GenBank/DDBJ databases">
        <title>Genome sequence of Salinicola endophyticus REST5.</title>
        <authorList>
            <person name="Nascimento F.X."/>
        </authorList>
    </citation>
    <scope>NUCLEOTIDE SEQUENCE [LARGE SCALE GENOMIC DNA]</scope>
    <source>
        <strain evidence="6 7">REST5</strain>
    </source>
</reference>
<dbReference type="Pfam" id="PF12833">
    <property type="entry name" value="HTH_18"/>
    <property type="match status" value="1"/>
</dbReference>
<evidence type="ECO:0000256" key="2">
    <source>
        <dbReference type="ARBA" id="ARBA00023125"/>
    </source>
</evidence>
<dbReference type="SUPFAM" id="SSF46689">
    <property type="entry name" value="Homeodomain-like"/>
    <property type="match status" value="2"/>
</dbReference>
<dbReference type="PROSITE" id="PS00041">
    <property type="entry name" value="HTH_ARAC_FAMILY_1"/>
    <property type="match status" value="1"/>
</dbReference>
<keyword evidence="2" id="KW-0238">DNA-binding</keyword>
<dbReference type="InterPro" id="IPR003313">
    <property type="entry name" value="AraC-bd"/>
</dbReference>
<feature type="domain" description="HTH araC/xylS-type" evidence="5">
    <location>
        <begin position="188"/>
        <end position="285"/>
    </location>
</feature>